<gene>
    <name evidence="1" type="ORF">GCM10010937_21750</name>
</gene>
<accession>A0ABQ5WKA4</accession>
<comment type="caution">
    <text evidence="1">The sequence shown here is derived from an EMBL/GenBank/DDBJ whole genome shotgun (WGS) entry which is preliminary data.</text>
</comment>
<organism evidence="1 2">
    <name type="scientific">Gluconobacter japonicus</name>
    <dbReference type="NCBI Taxonomy" id="376620"/>
    <lineage>
        <taxon>Bacteria</taxon>
        <taxon>Pseudomonadati</taxon>
        <taxon>Pseudomonadota</taxon>
        <taxon>Alphaproteobacteria</taxon>
        <taxon>Acetobacterales</taxon>
        <taxon>Acetobacteraceae</taxon>
        <taxon>Gluconobacter</taxon>
    </lineage>
</organism>
<sequence>MSGITLNDFLSVTRWTPAELAAQIDRHQEDIEWWLRHQEDIEWWLRHQEHVPERLTAWMSHIVDAFRNNPAPKGYAMERSEDCIFNDDPSITVVCSVCRFAATCRASRKLKN</sequence>
<protein>
    <submittedName>
        <fullName evidence="1">Uncharacterized protein</fullName>
    </submittedName>
</protein>
<dbReference type="RefSeq" id="WP_062503258.1">
    <property type="nucleotide sequence ID" value="NZ_BEWO01000013.1"/>
</dbReference>
<name>A0ABQ5WKA4_GLUJA</name>
<proteinExistence type="predicted"/>
<evidence type="ECO:0000313" key="1">
    <source>
        <dbReference type="EMBL" id="GLQ60372.1"/>
    </source>
</evidence>
<reference evidence="2" key="1">
    <citation type="journal article" date="2019" name="Int. J. Syst. Evol. Microbiol.">
        <title>The Global Catalogue of Microorganisms (GCM) 10K type strain sequencing project: providing services to taxonomists for standard genome sequencing and annotation.</title>
        <authorList>
            <consortium name="The Broad Institute Genomics Platform"/>
            <consortium name="The Broad Institute Genome Sequencing Center for Infectious Disease"/>
            <person name="Wu L."/>
            <person name="Ma J."/>
        </authorList>
    </citation>
    <scope>NUCLEOTIDE SEQUENCE [LARGE SCALE GENOMIC DNA]</scope>
    <source>
        <strain evidence="2">NBRC 3271</strain>
    </source>
</reference>
<dbReference type="EMBL" id="BSNT01000069">
    <property type="protein sequence ID" value="GLQ60372.1"/>
    <property type="molecule type" value="Genomic_DNA"/>
</dbReference>
<keyword evidence="2" id="KW-1185">Reference proteome</keyword>
<dbReference type="Proteomes" id="UP001156613">
    <property type="component" value="Unassembled WGS sequence"/>
</dbReference>
<evidence type="ECO:0000313" key="2">
    <source>
        <dbReference type="Proteomes" id="UP001156613"/>
    </source>
</evidence>